<proteinExistence type="predicted"/>
<reference evidence="3" key="1">
    <citation type="journal article" date="2019" name="Int. J. Syst. Evol. Microbiol.">
        <title>The Global Catalogue of Microorganisms (GCM) 10K type strain sequencing project: providing services to taxonomists for standard genome sequencing and annotation.</title>
        <authorList>
            <consortium name="The Broad Institute Genomics Platform"/>
            <consortium name="The Broad Institute Genome Sequencing Center for Infectious Disease"/>
            <person name="Wu L."/>
            <person name="Ma J."/>
        </authorList>
    </citation>
    <scope>NUCLEOTIDE SEQUENCE [LARGE SCALE GENOMIC DNA]</scope>
    <source>
        <strain evidence="3">JCM 1407</strain>
    </source>
</reference>
<organism evidence="2 3">
    <name type="scientific">Clostridium oceanicum</name>
    <dbReference type="NCBI Taxonomy" id="1543"/>
    <lineage>
        <taxon>Bacteria</taxon>
        <taxon>Bacillati</taxon>
        <taxon>Bacillota</taxon>
        <taxon>Clostridia</taxon>
        <taxon>Eubacteriales</taxon>
        <taxon>Clostridiaceae</taxon>
        <taxon>Clostridium</taxon>
    </lineage>
</organism>
<dbReference type="EMBL" id="BAAACG010000019">
    <property type="protein sequence ID" value="GAA0745962.1"/>
    <property type="molecule type" value="Genomic_DNA"/>
</dbReference>
<keyword evidence="3" id="KW-1185">Reference proteome</keyword>
<protein>
    <submittedName>
        <fullName evidence="2">DUF4397 domain-containing protein</fullName>
    </submittedName>
</protein>
<name>A0ABP3V0G6_9CLOT</name>
<gene>
    <name evidence="2" type="ORF">GCM10008906_32970</name>
</gene>
<evidence type="ECO:0000313" key="2">
    <source>
        <dbReference type="EMBL" id="GAA0745962.1"/>
    </source>
</evidence>
<dbReference type="Proteomes" id="UP001501510">
    <property type="component" value="Unassembled WGS sequence"/>
</dbReference>
<comment type="caution">
    <text evidence="2">The sequence shown here is derived from an EMBL/GenBank/DDBJ whole genome shotgun (WGS) entry which is preliminary data.</text>
</comment>
<dbReference type="InterPro" id="IPR025510">
    <property type="entry name" value="DUF4397"/>
</dbReference>
<dbReference type="Pfam" id="PF14344">
    <property type="entry name" value="DUF4397"/>
    <property type="match status" value="1"/>
</dbReference>
<evidence type="ECO:0000313" key="3">
    <source>
        <dbReference type="Proteomes" id="UP001501510"/>
    </source>
</evidence>
<sequence>MFNLPSFDENHVQFRNFNEKSYVRILHASPDAPPVDIYINDKLAVKNLSYKSFTEYVPLKSSVYNIKVFPANSTSNPVINKNLFIPPNSIFTIAASGLLEDIELLPILDKKVDNKDPSKAYLRFVHLSPDAPAVDFYIDDKLIFKNIAFEDITNYIPLAPENYTIKLKVAGTDNTVLISPNMKLNPNKYYTVYAVGLVSSDPPLQVLIPLDGNSYLGMENK</sequence>
<evidence type="ECO:0000259" key="1">
    <source>
        <dbReference type="Pfam" id="PF14344"/>
    </source>
</evidence>
<accession>A0ABP3V0G6</accession>
<dbReference type="RefSeq" id="WP_343763403.1">
    <property type="nucleotide sequence ID" value="NZ_BAAACG010000019.1"/>
</dbReference>
<feature type="domain" description="DUF4397" evidence="1">
    <location>
        <begin position="21"/>
        <end position="137"/>
    </location>
</feature>